<dbReference type="AlphaFoldDB" id="A0AAN1J8G6"/>
<evidence type="ECO:0000256" key="6">
    <source>
        <dbReference type="ARBA" id="ARBA00048348"/>
    </source>
</evidence>
<dbReference type="PANTHER" id="PTHR11002:SF76">
    <property type="entry name" value="CARBONIC ANHYDRASE"/>
    <property type="match status" value="1"/>
</dbReference>
<evidence type="ECO:0000256" key="2">
    <source>
        <dbReference type="ARBA" id="ARBA00012925"/>
    </source>
</evidence>
<dbReference type="Pfam" id="PF00484">
    <property type="entry name" value="Pro_CA"/>
    <property type="match status" value="1"/>
</dbReference>
<comment type="cofactor">
    <cofactor evidence="7">
        <name>Zn(2+)</name>
        <dbReference type="ChEBI" id="CHEBI:29105"/>
    </cofactor>
    <text evidence="7">Binds 1 zinc ion per subunit.</text>
</comment>
<dbReference type="EC" id="4.2.1.1" evidence="2"/>
<name>A0AAN1J8G6_9BURK</name>
<dbReference type="EMBL" id="CP026105">
    <property type="protein sequence ID" value="AUT69132.1"/>
    <property type="molecule type" value="Genomic_DNA"/>
</dbReference>
<dbReference type="KEGG" id="phs:C2L64_13045"/>
<evidence type="ECO:0000256" key="1">
    <source>
        <dbReference type="ARBA" id="ARBA00006217"/>
    </source>
</evidence>
<evidence type="ECO:0000256" key="4">
    <source>
        <dbReference type="ARBA" id="ARBA00022833"/>
    </source>
</evidence>
<evidence type="ECO:0000313" key="9">
    <source>
        <dbReference type="Proteomes" id="UP000236649"/>
    </source>
</evidence>
<dbReference type="SMART" id="SM00947">
    <property type="entry name" value="Pro_CA"/>
    <property type="match status" value="1"/>
</dbReference>
<dbReference type="SUPFAM" id="SSF53056">
    <property type="entry name" value="beta-carbonic anhydrase, cab"/>
    <property type="match status" value="1"/>
</dbReference>
<dbReference type="Gene3D" id="3.40.1050.10">
    <property type="entry name" value="Carbonic anhydrase"/>
    <property type="match status" value="1"/>
</dbReference>
<sequence>MWIGCSNSRVPPDRIAGTRPGDMFVHRNIASLVVQTEMSLLSVLQYAIDVLKVNQLIVCGH</sequence>
<keyword evidence="4 7" id="KW-0862">Zinc</keyword>
<feature type="binding site" evidence="7">
    <location>
        <position position="5"/>
    </location>
    <ligand>
        <name>Zn(2+)</name>
        <dbReference type="ChEBI" id="CHEBI:29105"/>
    </ligand>
</feature>
<evidence type="ECO:0000256" key="3">
    <source>
        <dbReference type="ARBA" id="ARBA00022723"/>
    </source>
</evidence>
<dbReference type="InterPro" id="IPR036874">
    <property type="entry name" value="Carbonic_anhydrase_sf"/>
</dbReference>
<comment type="similarity">
    <text evidence="1">Belongs to the beta-class carbonic anhydrase family.</text>
</comment>
<gene>
    <name evidence="8" type="ORF">C2L64_13045</name>
</gene>
<reference evidence="8 9" key="1">
    <citation type="submission" date="2018-01" db="EMBL/GenBank/DDBJ databases">
        <title>Species boundaries and ecological features among Paraburkholderia terrae DSMZ17804T, P. hospita DSMZ17164T and P. caribensis DSMZ13236T.</title>
        <authorList>
            <person name="Pratama A.A."/>
        </authorList>
    </citation>
    <scope>NUCLEOTIDE SEQUENCE [LARGE SCALE GENOMIC DNA]</scope>
    <source>
        <strain evidence="8 9">DSM 17164</strain>
    </source>
</reference>
<accession>A0AAN1J8G6</accession>
<keyword evidence="3 7" id="KW-0479">Metal-binding</keyword>
<feature type="binding site" evidence="7">
    <location>
        <position position="61"/>
    </location>
    <ligand>
        <name>Zn(2+)</name>
        <dbReference type="ChEBI" id="CHEBI:29105"/>
    </ligand>
</feature>
<protein>
    <recommendedName>
        <fullName evidence="2">carbonic anhydrase</fullName>
        <ecNumber evidence="2">4.2.1.1</ecNumber>
    </recommendedName>
</protein>
<dbReference type="Proteomes" id="UP000236649">
    <property type="component" value="Chromosome 1"/>
</dbReference>
<dbReference type="InterPro" id="IPR001765">
    <property type="entry name" value="Carbonic_anhydrase"/>
</dbReference>
<dbReference type="PANTHER" id="PTHR11002">
    <property type="entry name" value="CARBONIC ANHYDRASE"/>
    <property type="match status" value="1"/>
</dbReference>
<comment type="catalytic activity">
    <reaction evidence="6">
        <text>hydrogencarbonate + H(+) = CO2 + H2O</text>
        <dbReference type="Rhea" id="RHEA:10748"/>
        <dbReference type="ChEBI" id="CHEBI:15377"/>
        <dbReference type="ChEBI" id="CHEBI:15378"/>
        <dbReference type="ChEBI" id="CHEBI:16526"/>
        <dbReference type="ChEBI" id="CHEBI:17544"/>
        <dbReference type="EC" id="4.2.1.1"/>
    </reaction>
</comment>
<proteinExistence type="inferred from homology"/>
<organism evidence="8 9">
    <name type="scientific">Paraburkholderia hospita</name>
    <dbReference type="NCBI Taxonomy" id="169430"/>
    <lineage>
        <taxon>Bacteria</taxon>
        <taxon>Pseudomonadati</taxon>
        <taxon>Pseudomonadota</taxon>
        <taxon>Betaproteobacteria</taxon>
        <taxon>Burkholderiales</taxon>
        <taxon>Burkholderiaceae</taxon>
        <taxon>Paraburkholderia</taxon>
    </lineage>
</organism>
<evidence type="ECO:0000256" key="5">
    <source>
        <dbReference type="ARBA" id="ARBA00023239"/>
    </source>
</evidence>
<evidence type="ECO:0000313" key="8">
    <source>
        <dbReference type="EMBL" id="AUT69132.1"/>
    </source>
</evidence>
<dbReference type="GO" id="GO:0008270">
    <property type="term" value="F:zinc ion binding"/>
    <property type="evidence" value="ECO:0007669"/>
    <property type="project" value="InterPro"/>
</dbReference>
<evidence type="ECO:0000256" key="7">
    <source>
        <dbReference type="PIRSR" id="PIRSR601765-1"/>
    </source>
</evidence>
<dbReference type="GO" id="GO:0004089">
    <property type="term" value="F:carbonate dehydratase activity"/>
    <property type="evidence" value="ECO:0007669"/>
    <property type="project" value="UniProtKB-EC"/>
</dbReference>
<keyword evidence="5" id="KW-0456">Lyase</keyword>